<name>A0A3P3QVT0_9FIRM</name>
<keyword evidence="2 5" id="KW-0690">Ribosome biogenesis</keyword>
<dbReference type="AlphaFoldDB" id="A0A3P3QVT0"/>
<keyword evidence="4 5" id="KW-0378">Hydrolase</keyword>
<dbReference type="EMBL" id="RRCO01000003">
    <property type="protein sequence ID" value="RRJ25386.1"/>
    <property type="molecule type" value="Genomic_DNA"/>
</dbReference>
<sequence>MKKFALAVDFFLYIESLEVNLKERIMGLDYGSKTIGVAISDALGLTAQPFETIERNAENKLRRSLARIAEIVKEKDIKKIVVGLPVNMDGRSGERVALTLEFVEKLKSRVDVPIIMQDERLTTKEADEILDESGVKKQDRKQFIDQVAASIILKEYMEKENGQ</sequence>
<comment type="similarity">
    <text evidence="5">Belongs to the YqgF HJR family.</text>
</comment>
<protein>
    <recommendedName>
        <fullName evidence="5">Putative pre-16S rRNA nuclease</fullName>
        <ecNumber evidence="5">3.1.-.-</ecNumber>
    </recommendedName>
</protein>
<dbReference type="GO" id="GO:0005829">
    <property type="term" value="C:cytosol"/>
    <property type="evidence" value="ECO:0007669"/>
    <property type="project" value="TreeGrafter"/>
</dbReference>
<dbReference type="SMART" id="SM00732">
    <property type="entry name" value="YqgFc"/>
    <property type="match status" value="1"/>
</dbReference>
<dbReference type="GO" id="GO:0016788">
    <property type="term" value="F:hydrolase activity, acting on ester bonds"/>
    <property type="evidence" value="ECO:0007669"/>
    <property type="project" value="UniProtKB-UniRule"/>
</dbReference>
<keyword evidence="3 5" id="KW-0540">Nuclease</keyword>
<dbReference type="InterPro" id="IPR037027">
    <property type="entry name" value="YqgF/RNaseH-like_dom_sf"/>
</dbReference>
<organism evidence="7 8">
    <name type="scientific">Lachnoanaerobaculum gingivalis</name>
    <dbReference type="NCBI Taxonomy" id="2490855"/>
    <lineage>
        <taxon>Bacteria</taxon>
        <taxon>Bacillati</taxon>
        <taxon>Bacillota</taxon>
        <taxon>Clostridia</taxon>
        <taxon>Lachnospirales</taxon>
        <taxon>Lachnospiraceae</taxon>
        <taxon>Lachnoanaerobaculum</taxon>
    </lineage>
</organism>
<dbReference type="GO" id="GO:0004518">
    <property type="term" value="F:nuclease activity"/>
    <property type="evidence" value="ECO:0007669"/>
    <property type="project" value="UniProtKB-KW"/>
</dbReference>
<dbReference type="HAMAP" id="MF_00651">
    <property type="entry name" value="Nuclease_YqgF"/>
    <property type="match status" value="1"/>
</dbReference>
<feature type="domain" description="YqgF/RNase H-like" evidence="6">
    <location>
        <begin position="23"/>
        <end position="126"/>
    </location>
</feature>
<evidence type="ECO:0000313" key="8">
    <source>
        <dbReference type="Proteomes" id="UP000272490"/>
    </source>
</evidence>
<dbReference type="Proteomes" id="UP000272490">
    <property type="component" value="Unassembled WGS sequence"/>
</dbReference>
<dbReference type="OrthoDB" id="9796140at2"/>
<dbReference type="InterPro" id="IPR005227">
    <property type="entry name" value="YqgF"/>
</dbReference>
<dbReference type="SUPFAM" id="SSF53098">
    <property type="entry name" value="Ribonuclease H-like"/>
    <property type="match status" value="1"/>
</dbReference>
<dbReference type="PANTHER" id="PTHR33317">
    <property type="entry name" value="POLYNUCLEOTIDYL TRANSFERASE, RIBONUCLEASE H-LIKE SUPERFAMILY PROTEIN"/>
    <property type="match status" value="1"/>
</dbReference>
<comment type="function">
    <text evidence="5">Could be a nuclease involved in processing of the 5'-end of pre-16S rRNA.</text>
</comment>
<comment type="subcellular location">
    <subcellularLocation>
        <location evidence="5">Cytoplasm</location>
    </subcellularLocation>
</comment>
<gene>
    <name evidence="7" type="primary">ruvX</name>
    <name evidence="7" type="ORF">EHV10_06995</name>
</gene>
<dbReference type="NCBIfam" id="TIGR00250">
    <property type="entry name" value="RNAse_H_YqgF"/>
    <property type="match status" value="1"/>
</dbReference>
<dbReference type="CDD" id="cd16964">
    <property type="entry name" value="YqgF"/>
    <property type="match status" value="1"/>
</dbReference>
<dbReference type="Gene3D" id="3.30.420.140">
    <property type="entry name" value="YqgF/RNase H-like domain"/>
    <property type="match status" value="1"/>
</dbReference>
<reference evidence="7 8" key="1">
    <citation type="submission" date="2018-11" db="EMBL/GenBank/DDBJ databases">
        <title>Genome sequencing of Lachnoanaerobaculum sp. KCOM 2030 (= ChDC B114).</title>
        <authorList>
            <person name="Kook J.-K."/>
            <person name="Park S.-N."/>
            <person name="Lim Y.K."/>
        </authorList>
    </citation>
    <scope>NUCLEOTIDE SEQUENCE [LARGE SCALE GENOMIC DNA]</scope>
    <source>
        <strain evidence="7 8">KCOM 2030</strain>
    </source>
</reference>
<dbReference type="InterPro" id="IPR012337">
    <property type="entry name" value="RNaseH-like_sf"/>
</dbReference>
<accession>A0A3P3QVT0</accession>
<evidence type="ECO:0000256" key="1">
    <source>
        <dbReference type="ARBA" id="ARBA00022490"/>
    </source>
</evidence>
<evidence type="ECO:0000256" key="4">
    <source>
        <dbReference type="ARBA" id="ARBA00022801"/>
    </source>
</evidence>
<dbReference type="EC" id="3.1.-.-" evidence="5"/>
<dbReference type="PANTHER" id="PTHR33317:SF4">
    <property type="entry name" value="POLYNUCLEOTIDYL TRANSFERASE, RIBONUCLEASE H-LIKE SUPERFAMILY PROTEIN"/>
    <property type="match status" value="1"/>
</dbReference>
<keyword evidence="1 5" id="KW-0963">Cytoplasm</keyword>
<evidence type="ECO:0000313" key="7">
    <source>
        <dbReference type="EMBL" id="RRJ25386.1"/>
    </source>
</evidence>
<proteinExistence type="inferred from homology"/>
<evidence type="ECO:0000256" key="2">
    <source>
        <dbReference type="ARBA" id="ARBA00022517"/>
    </source>
</evidence>
<dbReference type="Pfam" id="PF03652">
    <property type="entry name" value="RuvX"/>
    <property type="match status" value="1"/>
</dbReference>
<evidence type="ECO:0000256" key="5">
    <source>
        <dbReference type="HAMAP-Rule" id="MF_00651"/>
    </source>
</evidence>
<comment type="caution">
    <text evidence="7">The sequence shown here is derived from an EMBL/GenBank/DDBJ whole genome shotgun (WGS) entry which is preliminary data.</text>
</comment>
<evidence type="ECO:0000259" key="6">
    <source>
        <dbReference type="SMART" id="SM00732"/>
    </source>
</evidence>
<dbReference type="GO" id="GO:0000967">
    <property type="term" value="P:rRNA 5'-end processing"/>
    <property type="evidence" value="ECO:0007669"/>
    <property type="project" value="UniProtKB-UniRule"/>
</dbReference>
<keyword evidence="8" id="KW-1185">Reference proteome</keyword>
<dbReference type="InterPro" id="IPR006641">
    <property type="entry name" value="YqgF/RNaseH-like_dom"/>
</dbReference>
<evidence type="ECO:0000256" key="3">
    <source>
        <dbReference type="ARBA" id="ARBA00022722"/>
    </source>
</evidence>